<reference evidence="2 3" key="1">
    <citation type="journal article" date="2017" name="Front. Cell. Infect. Microbiol.">
        <title>Whole Genome Sequence and Phylogenetic Analysis Show Helicobacter pylori Strains from Latin America Have Followed a Unique Evolution Pathway.</title>
        <authorList>
            <person name="Munoz-Ramirez Z.Y."/>
            <person name="Mendez-Tenorio A."/>
            <person name="Kato I."/>
            <person name="Bravo M.M."/>
            <person name="Rizzato C."/>
            <person name="Thorell K."/>
            <person name="Torres R.C."/>
            <person name="Aviles-Jimenez F."/>
            <person name="Camorlinga M."/>
            <person name="Canzian F."/>
            <person name="Torres J."/>
        </authorList>
    </citation>
    <scope>NUCLEOTIDE SEQUENCE [LARGE SCALE GENOMIC DNA]</scope>
    <source>
        <strain evidence="2 3">CM22351</strain>
    </source>
</reference>
<dbReference type="EMBL" id="MUPN01000043">
    <property type="protein sequence ID" value="OOQ41548.1"/>
    <property type="molecule type" value="Genomic_DNA"/>
</dbReference>
<feature type="non-terminal residue" evidence="2">
    <location>
        <position position="57"/>
    </location>
</feature>
<dbReference type="InterPro" id="IPR031489">
    <property type="entry name" value="Peptidase_M99"/>
</dbReference>
<evidence type="ECO:0000313" key="3">
    <source>
        <dbReference type="Proteomes" id="UP000319650"/>
    </source>
</evidence>
<dbReference type="RefSeq" id="WP_275528173.1">
    <property type="nucleotide sequence ID" value="NZ_MUPN01000043.1"/>
</dbReference>
<name>A0A4Y4XPA9_HELPX</name>
<accession>A0A4Y4XPA9</accession>
<protein>
    <recommendedName>
        <fullName evidence="1">D,L-carboxypeptidase peptidase domain-containing protein</fullName>
    </recommendedName>
</protein>
<proteinExistence type="predicted"/>
<evidence type="ECO:0000313" key="2">
    <source>
        <dbReference type="EMBL" id="OOQ41548.1"/>
    </source>
</evidence>
<organism evidence="2 3">
    <name type="scientific">Helicobacter pylori</name>
    <name type="common">Campylobacter pylori</name>
    <dbReference type="NCBI Taxonomy" id="210"/>
    <lineage>
        <taxon>Bacteria</taxon>
        <taxon>Pseudomonadati</taxon>
        <taxon>Campylobacterota</taxon>
        <taxon>Epsilonproteobacteria</taxon>
        <taxon>Campylobacterales</taxon>
        <taxon>Helicobacteraceae</taxon>
        <taxon>Helicobacter</taxon>
    </lineage>
</organism>
<comment type="caution">
    <text evidence="2">The sequence shown here is derived from an EMBL/GenBank/DDBJ whole genome shotgun (WGS) entry which is preliminary data.</text>
</comment>
<dbReference type="Proteomes" id="UP000319650">
    <property type="component" value="Unassembled WGS sequence"/>
</dbReference>
<feature type="domain" description="D,L-carboxypeptidase peptidase" evidence="1">
    <location>
        <begin position="1"/>
        <end position="57"/>
    </location>
</feature>
<evidence type="ECO:0000259" key="1">
    <source>
        <dbReference type="Pfam" id="PF17033"/>
    </source>
</evidence>
<dbReference type="AlphaFoldDB" id="A0A4Y4XPA9"/>
<gene>
    <name evidence="2" type="ORF">B0X64_00365</name>
</gene>
<dbReference type="Pfam" id="PF17033">
    <property type="entry name" value="Peptidase_M99"/>
    <property type="match status" value="1"/>
</dbReference>
<sequence length="57" mass="6364">MKKIWLLVWGLYSLVFLNAIETIEKTPINVEDRDKAPHLLLLAGIQGDEPGGFNATN</sequence>